<protein>
    <submittedName>
        <fullName evidence="2">Uncharacterized protein</fullName>
    </submittedName>
</protein>
<proteinExistence type="predicted"/>
<keyword evidence="3" id="KW-1185">Reference proteome</keyword>
<reference evidence="2" key="1">
    <citation type="submission" date="2021-01" db="EMBL/GenBank/DDBJ databases">
        <title>Whole genome shotgun sequence of Rugosimonospora africana NBRC 104875.</title>
        <authorList>
            <person name="Komaki H."/>
            <person name="Tamura T."/>
        </authorList>
    </citation>
    <scope>NUCLEOTIDE SEQUENCE</scope>
    <source>
        <strain evidence="2">NBRC 104875</strain>
    </source>
</reference>
<dbReference type="AlphaFoldDB" id="A0A8J3QYA6"/>
<feature type="transmembrane region" description="Helical" evidence="1">
    <location>
        <begin position="113"/>
        <end position="132"/>
    </location>
</feature>
<dbReference type="RefSeq" id="WP_203922916.1">
    <property type="nucleotide sequence ID" value="NZ_BONZ01000081.1"/>
</dbReference>
<comment type="caution">
    <text evidence="2">The sequence shown here is derived from an EMBL/GenBank/DDBJ whole genome shotgun (WGS) entry which is preliminary data.</text>
</comment>
<feature type="transmembrane region" description="Helical" evidence="1">
    <location>
        <begin position="61"/>
        <end position="78"/>
    </location>
</feature>
<keyword evidence="1" id="KW-0472">Membrane</keyword>
<name>A0A8J3QYA6_9ACTN</name>
<dbReference type="Proteomes" id="UP000642748">
    <property type="component" value="Unassembled WGS sequence"/>
</dbReference>
<keyword evidence="1" id="KW-0812">Transmembrane</keyword>
<evidence type="ECO:0000256" key="1">
    <source>
        <dbReference type="SAM" id="Phobius"/>
    </source>
</evidence>
<evidence type="ECO:0000313" key="2">
    <source>
        <dbReference type="EMBL" id="GIH19459.1"/>
    </source>
</evidence>
<evidence type="ECO:0000313" key="3">
    <source>
        <dbReference type="Proteomes" id="UP000642748"/>
    </source>
</evidence>
<keyword evidence="1" id="KW-1133">Transmembrane helix</keyword>
<sequence>MTASPPSPEDYWQRRPPASARVLMAFTAAAFAVVSVVHFGVDVPIGFATISDSFPGAAPPEAVIAAVVAIGAVAAFAGRTRSRGIALATTAFALLGTAYGLRITVNSPRTGDVIYHLTVLATLLVTFVLLLMPGRSRARPVGDARNEVRSST</sequence>
<accession>A0A8J3QYA6</accession>
<feature type="transmembrane region" description="Helical" evidence="1">
    <location>
        <begin position="22"/>
        <end position="41"/>
    </location>
</feature>
<feature type="transmembrane region" description="Helical" evidence="1">
    <location>
        <begin position="85"/>
        <end position="101"/>
    </location>
</feature>
<dbReference type="EMBL" id="BONZ01000081">
    <property type="protein sequence ID" value="GIH19459.1"/>
    <property type="molecule type" value="Genomic_DNA"/>
</dbReference>
<gene>
    <name evidence="2" type="ORF">Raf01_76310</name>
</gene>
<organism evidence="2 3">
    <name type="scientific">Rugosimonospora africana</name>
    <dbReference type="NCBI Taxonomy" id="556532"/>
    <lineage>
        <taxon>Bacteria</taxon>
        <taxon>Bacillati</taxon>
        <taxon>Actinomycetota</taxon>
        <taxon>Actinomycetes</taxon>
        <taxon>Micromonosporales</taxon>
        <taxon>Micromonosporaceae</taxon>
        <taxon>Rugosimonospora</taxon>
    </lineage>
</organism>